<dbReference type="Pfam" id="PF08241">
    <property type="entry name" value="Methyltransf_11"/>
    <property type="match status" value="1"/>
</dbReference>
<dbReference type="GO" id="GO:0008757">
    <property type="term" value="F:S-adenosylmethionine-dependent methyltransferase activity"/>
    <property type="evidence" value="ECO:0007669"/>
    <property type="project" value="InterPro"/>
</dbReference>
<evidence type="ECO:0000313" key="3">
    <source>
        <dbReference type="Proteomes" id="UP000316921"/>
    </source>
</evidence>
<dbReference type="KEGG" id="pbap:Pla133_11040"/>
<sequence>MPDLPLVTREDNRAYLFDRFAQRLLEQAPGSVLDVGCGRGGLLRRCEAAGVAAVGLEEDAERAEELVRAGLDVRRGRAEQLPFEDGAFEWVTMRHVPHHLVDPPRAVAEALRVASVGVLLAEPWYDRFQPSQDVGWRIDQWLRADDRRAGMVHGEGFAPLELAALILAAAPDATVELETHLKPAVEDLAALSASIGARLASVGSDHPEAAVIAALLARAAETGAGLGGSAFAWGRLSSPG</sequence>
<name>A0A518BGD1_9BACT</name>
<dbReference type="PANTHER" id="PTHR43591">
    <property type="entry name" value="METHYLTRANSFERASE"/>
    <property type="match status" value="1"/>
</dbReference>
<dbReference type="Proteomes" id="UP000316921">
    <property type="component" value="Chromosome"/>
</dbReference>
<dbReference type="AlphaFoldDB" id="A0A518BGD1"/>
<dbReference type="Gene3D" id="3.40.50.150">
    <property type="entry name" value="Vaccinia Virus protein VP39"/>
    <property type="match status" value="1"/>
</dbReference>
<feature type="domain" description="Methyltransferase type 11" evidence="1">
    <location>
        <begin position="33"/>
        <end position="117"/>
    </location>
</feature>
<dbReference type="InterPro" id="IPR029063">
    <property type="entry name" value="SAM-dependent_MTases_sf"/>
</dbReference>
<accession>A0A518BGD1</accession>
<dbReference type="RefSeq" id="WP_145063229.1">
    <property type="nucleotide sequence ID" value="NZ_CP036287.1"/>
</dbReference>
<keyword evidence="3" id="KW-1185">Reference proteome</keyword>
<gene>
    <name evidence="2" type="ORF">Pla133_11040</name>
</gene>
<dbReference type="SUPFAM" id="SSF53335">
    <property type="entry name" value="S-adenosyl-L-methionine-dependent methyltransferases"/>
    <property type="match status" value="1"/>
</dbReference>
<organism evidence="2 3">
    <name type="scientific">Engelhardtia mirabilis</name>
    <dbReference type="NCBI Taxonomy" id="2528011"/>
    <lineage>
        <taxon>Bacteria</taxon>
        <taxon>Pseudomonadati</taxon>
        <taxon>Planctomycetota</taxon>
        <taxon>Planctomycetia</taxon>
        <taxon>Planctomycetia incertae sedis</taxon>
        <taxon>Engelhardtia</taxon>
    </lineage>
</organism>
<dbReference type="EMBL" id="CP036287">
    <property type="protein sequence ID" value="QDU66038.1"/>
    <property type="molecule type" value="Genomic_DNA"/>
</dbReference>
<evidence type="ECO:0000259" key="1">
    <source>
        <dbReference type="Pfam" id="PF08241"/>
    </source>
</evidence>
<reference evidence="2 3" key="1">
    <citation type="submission" date="2019-02" db="EMBL/GenBank/DDBJ databases">
        <title>Deep-cultivation of Planctomycetes and their phenomic and genomic characterization uncovers novel biology.</title>
        <authorList>
            <person name="Wiegand S."/>
            <person name="Jogler M."/>
            <person name="Boedeker C."/>
            <person name="Pinto D."/>
            <person name="Vollmers J."/>
            <person name="Rivas-Marin E."/>
            <person name="Kohn T."/>
            <person name="Peeters S.H."/>
            <person name="Heuer A."/>
            <person name="Rast P."/>
            <person name="Oberbeckmann S."/>
            <person name="Bunk B."/>
            <person name="Jeske O."/>
            <person name="Meyerdierks A."/>
            <person name="Storesund J.E."/>
            <person name="Kallscheuer N."/>
            <person name="Luecker S."/>
            <person name="Lage O.M."/>
            <person name="Pohl T."/>
            <person name="Merkel B.J."/>
            <person name="Hornburger P."/>
            <person name="Mueller R.-W."/>
            <person name="Bruemmer F."/>
            <person name="Labrenz M."/>
            <person name="Spormann A.M."/>
            <person name="Op den Camp H."/>
            <person name="Overmann J."/>
            <person name="Amann R."/>
            <person name="Jetten M.S.M."/>
            <person name="Mascher T."/>
            <person name="Medema M.H."/>
            <person name="Devos D.P."/>
            <person name="Kaster A.-K."/>
            <person name="Ovreas L."/>
            <person name="Rohde M."/>
            <person name="Galperin M.Y."/>
            <person name="Jogler C."/>
        </authorList>
    </citation>
    <scope>NUCLEOTIDE SEQUENCE [LARGE SCALE GENOMIC DNA]</scope>
    <source>
        <strain evidence="2 3">Pla133</strain>
    </source>
</reference>
<dbReference type="CDD" id="cd02440">
    <property type="entry name" value="AdoMet_MTases"/>
    <property type="match status" value="1"/>
</dbReference>
<evidence type="ECO:0000313" key="2">
    <source>
        <dbReference type="EMBL" id="QDU66038.1"/>
    </source>
</evidence>
<proteinExistence type="predicted"/>
<dbReference type="InterPro" id="IPR013216">
    <property type="entry name" value="Methyltransf_11"/>
</dbReference>
<protein>
    <recommendedName>
        <fullName evidence="1">Methyltransferase type 11 domain-containing protein</fullName>
    </recommendedName>
</protein>